<reference evidence="1 2" key="1">
    <citation type="journal article" date="2020" name="BMC Genomics">
        <title>Intraspecific diversification of the crop wild relative Brassica cretica Lam. using demographic model selection.</title>
        <authorList>
            <person name="Kioukis A."/>
            <person name="Michalopoulou V.A."/>
            <person name="Briers L."/>
            <person name="Pirintsos S."/>
            <person name="Studholme D.J."/>
            <person name="Pavlidis P."/>
            <person name="Sarris P.F."/>
        </authorList>
    </citation>
    <scope>NUCLEOTIDE SEQUENCE [LARGE SCALE GENOMIC DNA]</scope>
    <source>
        <strain evidence="2">cv. PFS-1207/04</strain>
    </source>
</reference>
<organism evidence="1 2">
    <name type="scientific">Brassica cretica</name>
    <name type="common">Mustard</name>
    <dbReference type="NCBI Taxonomy" id="69181"/>
    <lineage>
        <taxon>Eukaryota</taxon>
        <taxon>Viridiplantae</taxon>
        <taxon>Streptophyta</taxon>
        <taxon>Embryophyta</taxon>
        <taxon>Tracheophyta</taxon>
        <taxon>Spermatophyta</taxon>
        <taxon>Magnoliopsida</taxon>
        <taxon>eudicotyledons</taxon>
        <taxon>Gunneridae</taxon>
        <taxon>Pentapetalae</taxon>
        <taxon>rosids</taxon>
        <taxon>malvids</taxon>
        <taxon>Brassicales</taxon>
        <taxon>Brassicaceae</taxon>
        <taxon>Brassiceae</taxon>
        <taxon>Brassica</taxon>
    </lineage>
</organism>
<gene>
    <name evidence="1" type="ORF">DY000_02036194</name>
</gene>
<protein>
    <recommendedName>
        <fullName evidence="3">DUF4283 domain-containing protein</fullName>
    </recommendedName>
</protein>
<sequence>MFHTETRNWIIQQSVWHVDDCLMFVAPWNSVGTLKIPEISIVPAWVTKKYSNHLSFQAWNFSHCFWPRRPMFTHKPRLDPLNIGEAKILVEIELDKNFPKQIAVDDKLETSSTSTDSLSPQVSSSLKESSTAFAFLRSSSDAKSTPASTLAGSSSVYTTSQVIDDVPSNIIMNEGITLSGNDLLIMTPFTTEYVQEHVNMESDFHTNEQMDEFGSVSRGGRLIKSTQKYQ</sequence>
<comment type="caution">
    <text evidence="1">The sequence shown here is derived from an EMBL/GenBank/DDBJ whole genome shotgun (WGS) entry which is preliminary data.</text>
</comment>
<evidence type="ECO:0008006" key="3">
    <source>
        <dbReference type="Google" id="ProtNLM"/>
    </source>
</evidence>
<evidence type="ECO:0000313" key="1">
    <source>
        <dbReference type="EMBL" id="KAF3534395.1"/>
    </source>
</evidence>
<name>A0ABQ7BR87_BRACR</name>
<evidence type="ECO:0000313" key="2">
    <source>
        <dbReference type="Proteomes" id="UP000266723"/>
    </source>
</evidence>
<dbReference type="Proteomes" id="UP000266723">
    <property type="component" value="Unassembled WGS sequence"/>
</dbReference>
<dbReference type="EMBL" id="QGKV02001507">
    <property type="protein sequence ID" value="KAF3534395.1"/>
    <property type="molecule type" value="Genomic_DNA"/>
</dbReference>
<accession>A0ABQ7BR87</accession>
<proteinExistence type="predicted"/>
<keyword evidence="2" id="KW-1185">Reference proteome</keyword>